<dbReference type="PANTHER" id="PTHR12542">
    <property type="entry name" value="EXOCYST COMPLEX PROTEIN EXO70"/>
    <property type="match status" value="1"/>
</dbReference>
<evidence type="ECO:0000256" key="2">
    <source>
        <dbReference type="ARBA" id="ARBA00022448"/>
    </source>
</evidence>
<feature type="non-terminal residue" evidence="5">
    <location>
        <position position="197"/>
    </location>
</feature>
<evidence type="ECO:0000313" key="6">
    <source>
        <dbReference type="Proteomes" id="UP000265520"/>
    </source>
</evidence>
<dbReference type="PANTHER" id="PTHR12542:SF96">
    <property type="entry name" value="EXOCYST COMPLEX COMPONENT EXO70B1"/>
    <property type="match status" value="1"/>
</dbReference>
<dbReference type="Proteomes" id="UP000265520">
    <property type="component" value="Unassembled WGS sequence"/>
</dbReference>
<organism evidence="5 6">
    <name type="scientific">Trifolium medium</name>
    <dbReference type="NCBI Taxonomy" id="97028"/>
    <lineage>
        <taxon>Eukaryota</taxon>
        <taxon>Viridiplantae</taxon>
        <taxon>Streptophyta</taxon>
        <taxon>Embryophyta</taxon>
        <taxon>Tracheophyta</taxon>
        <taxon>Spermatophyta</taxon>
        <taxon>Magnoliopsida</taxon>
        <taxon>eudicotyledons</taxon>
        <taxon>Gunneridae</taxon>
        <taxon>Pentapetalae</taxon>
        <taxon>rosids</taxon>
        <taxon>fabids</taxon>
        <taxon>Fabales</taxon>
        <taxon>Fabaceae</taxon>
        <taxon>Papilionoideae</taxon>
        <taxon>50 kb inversion clade</taxon>
        <taxon>NPAAA clade</taxon>
        <taxon>Hologalegina</taxon>
        <taxon>IRL clade</taxon>
        <taxon>Trifolieae</taxon>
        <taxon>Trifolium</taxon>
    </lineage>
</organism>
<protein>
    <recommendedName>
        <fullName evidence="3">Exocyst subunit Exo70 family protein</fullName>
    </recommendedName>
</protein>
<evidence type="ECO:0000256" key="3">
    <source>
        <dbReference type="RuleBase" id="RU365026"/>
    </source>
</evidence>
<sequence>ALKILLPAERKLCDRVFFGFSSTADLSFTDVCRESTLQLLNFADAIAIGSRSPERLPRVLNMFETMRDHLIPEFESMFRDQYSGLLRSKATTVWKILGEAIRGIFMEFTNLIRQISLEEVNLEGELHPITSYVMNYLCAACRSRKTLEQVFEGDYGVPSKEYPKIEDRVHSSSNLSEQMGLIMGLLESKLIAESKLH</sequence>
<dbReference type="GO" id="GO:0015031">
    <property type="term" value="P:protein transport"/>
    <property type="evidence" value="ECO:0007669"/>
    <property type="project" value="UniProtKB-KW"/>
</dbReference>
<keyword evidence="2 3" id="KW-0813">Transport</keyword>
<dbReference type="SUPFAM" id="SSF74788">
    <property type="entry name" value="Cullin repeat-like"/>
    <property type="match status" value="1"/>
</dbReference>
<dbReference type="InterPro" id="IPR016159">
    <property type="entry name" value="Cullin_repeat-like_dom_sf"/>
</dbReference>
<keyword evidence="3" id="KW-0268">Exocytosis</keyword>
<dbReference type="InterPro" id="IPR046364">
    <property type="entry name" value="Exo70_C"/>
</dbReference>
<evidence type="ECO:0000256" key="1">
    <source>
        <dbReference type="ARBA" id="ARBA00006756"/>
    </source>
</evidence>
<comment type="function">
    <text evidence="3">Component of the exocyst complex.</text>
</comment>
<dbReference type="InterPro" id="IPR004140">
    <property type="entry name" value="Exo70"/>
</dbReference>
<keyword evidence="3" id="KW-0653">Protein transport</keyword>
<evidence type="ECO:0000259" key="4">
    <source>
        <dbReference type="Pfam" id="PF03081"/>
    </source>
</evidence>
<dbReference type="Pfam" id="PF03081">
    <property type="entry name" value="Exo70_C"/>
    <property type="match status" value="1"/>
</dbReference>
<dbReference type="EMBL" id="LXQA010130874">
    <property type="protein sequence ID" value="MCI22511.1"/>
    <property type="molecule type" value="Genomic_DNA"/>
</dbReference>
<name>A0A392QDU4_9FABA</name>
<feature type="non-terminal residue" evidence="5">
    <location>
        <position position="1"/>
    </location>
</feature>
<reference evidence="5 6" key="1">
    <citation type="journal article" date="2018" name="Front. Plant Sci.">
        <title>Red Clover (Trifolium pratense) and Zigzag Clover (T. medium) - A Picture of Genomic Similarities and Differences.</title>
        <authorList>
            <person name="Dluhosova J."/>
            <person name="Istvanek J."/>
            <person name="Nedelnik J."/>
            <person name="Repkova J."/>
        </authorList>
    </citation>
    <scope>NUCLEOTIDE SEQUENCE [LARGE SCALE GENOMIC DNA]</scope>
    <source>
        <strain evidence="6">cv. 10/8</strain>
        <tissue evidence="5">Leaf</tissue>
    </source>
</reference>
<dbReference type="GO" id="GO:0005546">
    <property type="term" value="F:phosphatidylinositol-4,5-bisphosphate binding"/>
    <property type="evidence" value="ECO:0007669"/>
    <property type="project" value="InterPro"/>
</dbReference>
<feature type="domain" description="Exocyst complex subunit Exo70 C-terminal" evidence="4">
    <location>
        <begin position="1"/>
        <end position="196"/>
    </location>
</feature>
<comment type="caution">
    <text evidence="5">The sequence shown here is derived from an EMBL/GenBank/DDBJ whole genome shotgun (WGS) entry which is preliminary data.</text>
</comment>
<accession>A0A392QDU4</accession>
<evidence type="ECO:0000313" key="5">
    <source>
        <dbReference type="EMBL" id="MCI22511.1"/>
    </source>
</evidence>
<dbReference type="Gene3D" id="1.20.1280.170">
    <property type="entry name" value="Exocyst complex component Exo70"/>
    <property type="match status" value="1"/>
</dbReference>
<comment type="similarity">
    <text evidence="1 3">Belongs to the EXO70 family.</text>
</comment>
<keyword evidence="6" id="KW-1185">Reference proteome</keyword>
<proteinExistence type="inferred from homology"/>
<dbReference type="GO" id="GO:0006887">
    <property type="term" value="P:exocytosis"/>
    <property type="evidence" value="ECO:0007669"/>
    <property type="project" value="UniProtKB-KW"/>
</dbReference>
<dbReference type="AlphaFoldDB" id="A0A392QDU4"/>
<dbReference type="GO" id="GO:0000145">
    <property type="term" value="C:exocyst"/>
    <property type="evidence" value="ECO:0007669"/>
    <property type="project" value="InterPro"/>
</dbReference>